<name>A0A1S2PKK8_9ACTN</name>
<dbReference type="EMBL" id="MLYO01000072">
    <property type="protein sequence ID" value="OIJ93935.1"/>
    <property type="molecule type" value="Genomic_DNA"/>
</dbReference>
<keyword evidence="2" id="KW-1185">Reference proteome</keyword>
<evidence type="ECO:0000313" key="1">
    <source>
        <dbReference type="EMBL" id="OIJ93935.1"/>
    </source>
</evidence>
<dbReference type="AlphaFoldDB" id="A0A1S2PKK8"/>
<organism evidence="1 2">
    <name type="scientific">Streptomyces monashensis</name>
    <dbReference type="NCBI Taxonomy" id="1678012"/>
    <lineage>
        <taxon>Bacteria</taxon>
        <taxon>Bacillati</taxon>
        <taxon>Actinomycetota</taxon>
        <taxon>Actinomycetes</taxon>
        <taxon>Kitasatosporales</taxon>
        <taxon>Streptomycetaceae</taxon>
        <taxon>Streptomyces</taxon>
    </lineage>
</organism>
<dbReference type="Gene3D" id="3.40.190.290">
    <property type="match status" value="1"/>
</dbReference>
<reference evidence="1 2" key="1">
    <citation type="submission" date="2016-10" db="EMBL/GenBank/DDBJ databases">
        <title>Genome sequence of Streptomyces sp. MUSC 1.</title>
        <authorList>
            <person name="Lee L.-H."/>
            <person name="Ser H.-L."/>
            <person name="Law J.W.-F."/>
        </authorList>
    </citation>
    <scope>NUCLEOTIDE SEQUENCE [LARGE SCALE GENOMIC DNA]</scope>
    <source>
        <strain evidence="1 2">MUSC 1</strain>
    </source>
</reference>
<sequence length="93" mass="10229">MYPEPVVSGFEPHREDEGHTVRPLGRLRCLPVAAPEFTDRHPTGVLPEPLPAAPAVVFGREDDFQDGFVRRLGRAPRARCATTCPSPRGSPTR</sequence>
<accession>A0A1S2PKK8</accession>
<dbReference type="SUPFAM" id="SSF53850">
    <property type="entry name" value="Periplasmic binding protein-like II"/>
    <property type="match status" value="1"/>
</dbReference>
<protein>
    <submittedName>
        <fullName evidence="1">Uncharacterized protein</fullName>
    </submittedName>
</protein>
<proteinExistence type="predicted"/>
<gene>
    <name evidence="1" type="ORF">BIV23_36240</name>
</gene>
<comment type="caution">
    <text evidence="1">The sequence shown here is derived from an EMBL/GenBank/DDBJ whole genome shotgun (WGS) entry which is preliminary data.</text>
</comment>
<evidence type="ECO:0000313" key="2">
    <source>
        <dbReference type="Proteomes" id="UP000179642"/>
    </source>
</evidence>
<dbReference type="Proteomes" id="UP000179642">
    <property type="component" value="Unassembled WGS sequence"/>
</dbReference>
<dbReference type="OrthoDB" id="3252676at2"/>
<dbReference type="RefSeq" id="WP_071385214.1">
    <property type="nucleotide sequence ID" value="NZ_MLYO01000072.1"/>
</dbReference>